<dbReference type="Pfam" id="PF13185">
    <property type="entry name" value="GAF_2"/>
    <property type="match status" value="1"/>
</dbReference>
<dbReference type="InterPro" id="IPR003018">
    <property type="entry name" value="GAF"/>
</dbReference>
<dbReference type="SMART" id="SM00065">
    <property type="entry name" value="GAF"/>
    <property type="match status" value="1"/>
</dbReference>
<dbReference type="InterPro" id="IPR029016">
    <property type="entry name" value="GAF-like_dom_sf"/>
</dbReference>
<keyword evidence="3" id="KW-1185">Reference proteome</keyword>
<comment type="caution">
    <text evidence="2">The sequence shown here is derived from an EMBL/GenBank/DDBJ whole genome shotgun (WGS) entry which is preliminary data.</text>
</comment>
<dbReference type="SUPFAM" id="SSF55781">
    <property type="entry name" value="GAF domain-like"/>
    <property type="match status" value="1"/>
</dbReference>
<accession>A0ABS8X6I1</accession>
<evidence type="ECO:0000259" key="1">
    <source>
        <dbReference type="PROSITE" id="PS50125"/>
    </source>
</evidence>
<dbReference type="EMBL" id="JAJTND010000004">
    <property type="protein sequence ID" value="MCE3532917.1"/>
    <property type="molecule type" value="Genomic_DNA"/>
</dbReference>
<dbReference type="SUPFAM" id="SSF55073">
    <property type="entry name" value="Nucleotide cyclase"/>
    <property type="match status" value="1"/>
</dbReference>
<dbReference type="Gene3D" id="3.30.450.40">
    <property type="match status" value="1"/>
</dbReference>
<dbReference type="InterPro" id="IPR001054">
    <property type="entry name" value="A/G_cyclase"/>
</dbReference>
<feature type="domain" description="Guanylate cyclase" evidence="1">
    <location>
        <begin position="238"/>
        <end position="370"/>
    </location>
</feature>
<dbReference type="Gene3D" id="3.30.70.1230">
    <property type="entry name" value="Nucleotide cyclase"/>
    <property type="match status" value="1"/>
</dbReference>
<dbReference type="Pfam" id="PF00211">
    <property type="entry name" value="Guanylate_cyc"/>
    <property type="match status" value="1"/>
</dbReference>
<gene>
    <name evidence="2" type="ORF">LXO92_11070</name>
</gene>
<evidence type="ECO:0000313" key="3">
    <source>
        <dbReference type="Proteomes" id="UP001320170"/>
    </source>
</evidence>
<reference evidence="2 3" key="1">
    <citation type="journal article" date="2024" name="Pathogens">
        <title>Characterization of a Novel Species of Legionella Isolated from a Healthcare Facility: Legionella resiliens sp. nov.</title>
        <authorList>
            <person name="Cristino S."/>
            <person name="Pascale M.R."/>
            <person name="Marino F."/>
            <person name="Derelitto C."/>
            <person name="Salaris S."/>
            <person name="Orsini M."/>
            <person name="Squarzoni S."/>
            <person name="Grottola A."/>
            <person name="Girolamini L."/>
        </authorList>
    </citation>
    <scope>NUCLEOTIDE SEQUENCE [LARGE SCALE GENOMIC DNA]</scope>
    <source>
        <strain evidence="2 3">8cVS16</strain>
    </source>
</reference>
<dbReference type="RefSeq" id="WP_232890982.1">
    <property type="nucleotide sequence ID" value="NZ_JAJSPM010000008.1"/>
</dbReference>
<dbReference type="PANTHER" id="PTHR43102:SF2">
    <property type="entry name" value="GAF DOMAIN-CONTAINING PROTEIN"/>
    <property type="match status" value="1"/>
</dbReference>
<sequence>MKDTWLLVFLANLEGQDKRAIMKAKKIETSHLLEQKRLDALQSLKIMDTDPEESYERLVRLAIDLFNIPICFISFLNEERQWFKALHGLNLKQIPRRISFCNETIKKDDPLIINDLLHDKRFANSPFVQQDPYLRFYAGVPLTDPQGYNVGTFCLADTSPKELDSRQLELLLSLANIIKDELTLRKTNLVLKKVKKQLETRNKLIHKIFSFYMSDEVVNTILESPHHQKLGGYENKITIMFSDLRNFTPLSESIPGETLVSLLNSYFSKMVPVIEKHQGVVDAYIGDAIMAIFGAPYSSGNDSLRAVACALEMQKVLKKLNHTNSKIHLPHIEMGVGLNTGLAVVGNIGSRKRMQYSAIGAPVNLSSRIQDLSLGGQILISESTYQEVAKDIEVNGHLRVKVKGVQSPITIYDVARLKSNNEKAL</sequence>
<dbReference type="InterPro" id="IPR029787">
    <property type="entry name" value="Nucleotide_cyclase"/>
</dbReference>
<dbReference type="PANTHER" id="PTHR43102">
    <property type="entry name" value="SLR1143 PROTEIN"/>
    <property type="match status" value="1"/>
</dbReference>
<organism evidence="2 3">
    <name type="scientific">Legionella resiliens</name>
    <dbReference type="NCBI Taxonomy" id="2905958"/>
    <lineage>
        <taxon>Bacteria</taxon>
        <taxon>Pseudomonadati</taxon>
        <taxon>Pseudomonadota</taxon>
        <taxon>Gammaproteobacteria</taxon>
        <taxon>Legionellales</taxon>
        <taxon>Legionellaceae</taxon>
        <taxon>Legionella</taxon>
    </lineage>
</organism>
<dbReference type="PROSITE" id="PS50125">
    <property type="entry name" value="GUANYLATE_CYCLASE_2"/>
    <property type="match status" value="1"/>
</dbReference>
<proteinExistence type="predicted"/>
<protein>
    <submittedName>
        <fullName evidence="2">GAF domain-containing protein</fullName>
    </submittedName>
</protein>
<evidence type="ECO:0000313" key="2">
    <source>
        <dbReference type="EMBL" id="MCE3532917.1"/>
    </source>
</evidence>
<dbReference type="Proteomes" id="UP001320170">
    <property type="component" value="Unassembled WGS sequence"/>
</dbReference>
<name>A0ABS8X6I1_9GAMM</name>
<dbReference type="SMART" id="SM00044">
    <property type="entry name" value="CYCc"/>
    <property type="match status" value="1"/>
</dbReference>
<dbReference type="CDD" id="cd07302">
    <property type="entry name" value="CHD"/>
    <property type="match status" value="1"/>
</dbReference>